<dbReference type="GO" id="GO:0003677">
    <property type="term" value="F:DNA binding"/>
    <property type="evidence" value="ECO:0007669"/>
    <property type="project" value="InterPro"/>
</dbReference>
<accession>X1KT11</accession>
<organism evidence="2">
    <name type="scientific">marine sediment metagenome</name>
    <dbReference type="NCBI Taxonomy" id="412755"/>
    <lineage>
        <taxon>unclassified sequences</taxon>
        <taxon>metagenomes</taxon>
        <taxon>ecological metagenomes</taxon>
    </lineage>
</organism>
<dbReference type="GO" id="GO:0009307">
    <property type="term" value="P:DNA restriction-modification system"/>
    <property type="evidence" value="ECO:0007669"/>
    <property type="project" value="InterPro"/>
</dbReference>
<protein>
    <recommendedName>
        <fullName evidence="1">Restriction endonuclease type II EcoRII C-terminal domain-containing protein</fullName>
    </recommendedName>
</protein>
<dbReference type="InterPro" id="IPR011335">
    <property type="entry name" value="Restrct_endonuc-II-like"/>
</dbReference>
<dbReference type="EMBL" id="BARU01039801">
    <property type="protein sequence ID" value="GAH85123.1"/>
    <property type="molecule type" value="Genomic_DNA"/>
</dbReference>
<dbReference type="GO" id="GO:0009036">
    <property type="term" value="F:type II site-specific deoxyribonuclease activity"/>
    <property type="evidence" value="ECO:0007669"/>
    <property type="project" value="InterPro"/>
</dbReference>
<evidence type="ECO:0000313" key="2">
    <source>
        <dbReference type="EMBL" id="GAH85123.1"/>
    </source>
</evidence>
<sequence length="169" mass="19456">MAGNSRFVSIRRKMMLRGIELAHRAQGELKARYKLKNIDLFDQAYLKAHCDEILDGLVALEFELFKIEEQRVNSDLLWQVMESGLPPSKSLTKNQLELFVKDKFNELRDFYKSISQSRVSRAGGSLQNHIAYILHTLNYPFEAQKIVNGKPDFILPNVALYHKTPGECV</sequence>
<dbReference type="Pfam" id="PF09019">
    <property type="entry name" value="EcoRII-C"/>
    <property type="match status" value="1"/>
</dbReference>
<proteinExistence type="predicted"/>
<dbReference type="InterPro" id="IPR038365">
    <property type="entry name" value="EcoRII_C_sf"/>
</dbReference>
<feature type="non-terminal residue" evidence="2">
    <location>
        <position position="169"/>
    </location>
</feature>
<reference evidence="2" key="1">
    <citation type="journal article" date="2014" name="Front. Microbiol.">
        <title>High frequency of phylogenetically diverse reductive dehalogenase-homologous genes in deep subseafloor sedimentary metagenomes.</title>
        <authorList>
            <person name="Kawai M."/>
            <person name="Futagami T."/>
            <person name="Toyoda A."/>
            <person name="Takaki Y."/>
            <person name="Nishi S."/>
            <person name="Hori S."/>
            <person name="Arai W."/>
            <person name="Tsubouchi T."/>
            <person name="Morono Y."/>
            <person name="Uchiyama I."/>
            <person name="Ito T."/>
            <person name="Fujiyama A."/>
            <person name="Inagaki F."/>
            <person name="Takami H."/>
        </authorList>
    </citation>
    <scope>NUCLEOTIDE SEQUENCE</scope>
    <source>
        <strain evidence="2">Expedition CK06-06</strain>
    </source>
</reference>
<feature type="domain" description="Restriction endonuclease type II EcoRII C-terminal" evidence="1">
    <location>
        <begin position="93"/>
        <end position="164"/>
    </location>
</feature>
<dbReference type="InterPro" id="IPR015109">
    <property type="entry name" value="Restrct_endonuc_II_EcoRII_C"/>
</dbReference>
<dbReference type="SUPFAM" id="SSF52980">
    <property type="entry name" value="Restriction endonuclease-like"/>
    <property type="match status" value="1"/>
</dbReference>
<comment type="caution">
    <text evidence="2">The sequence shown here is derived from an EMBL/GenBank/DDBJ whole genome shotgun (WGS) entry which is preliminary data.</text>
</comment>
<name>X1KT11_9ZZZZ</name>
<dbReference type="Gene3D" id="3.40.91.80">
    <property type="match status" value="1"/>
</dbReference>
<gene>
    <name evidence="2" type="ORF">S03H2_61642</name>
</gene>
<evidence type="ECO:0000259" key="1">
    <source>
        <dbReference type="Pfam" id="PF09019"/>
    </source>
</evidence>
<dbReference type="AlphaFoldDB" id="X1KT11"/>